<dbReference type="AlphaFoldDB" id="A0AAP0SB23"/>
<keyword evidence="5" id="KW-1185">Reference proteome</keyword>
<keyword evidence="1" id="KW-0479">Metal-binding</keyword>
<organism evidence="4 5">
    <name type="scientific">Liquidambar formosana</name>
    <name type="common">Formosan gum</name>
    <dbReference type="NCBI Taxonomy" id="63359"/>
    <lineage>
        <taxon>Eukaryota</taxon>
        <taxon>Viridiplantae</taxon>
        <taxon>Streptophyta</taxon>
        <taxon>Embryophyta</taxon>
        <taxon>Tracheophyta</taxon>
        <taxon>Spermatophyta</taxon>
        <taxon>Magnoliopsida</taxon>
        <taxon>eudicotyledons</taxon>
        <taxon>Gunneridae</taxon>
        <taxon>Pentapetalae</taxon>
        <taxon>Saxifragales</taxon>
        <taxon>Altingiaceae</taxon>
        <taxon>Liquidambar</taxon>
    </lineage>
</organism>
<dbReference type="EMBL" id="JBBPBK010000002">
    <property type="protein sequence ID" value="KAK9291061.1"/>
    <property type="molecule type" value="Genomic_DNA"/>
</dbReference>
<gene>
    <name evidence="4" type="ORF">L1049_009246</name>
</gene>
<keyword evidence="2" id="KW-0106">Calcium</keyword>
<sequence>MASGTLEVLLVDAKSIKEKDFLAKMDPYVLIQYGNQERRSSVAKGKKPEWNEKFTFKAAYPGGEDHKYKLIFRIMNHHKHSADDFIGETT</sequence>
<dbReference type="Pfam" id="PF00168">
    <property type="entry name" value="C2"/>
    <property type="match status" value="1"/>
</dbReference>
<proteinExistence type="predicted"/>
<evidence type="ECO:0000256" key="2">
    <source>
        <dbReference type="ARBA" id="ARBA00022837"/>
    </source>
</evidence>
<dbReference type="Gene3D" id="2.60.40.150">
    <property type="entry name" value="C2 domain"/>
    <property type="match status" value="1"/>
</dbReference>
<dbReference type="InterPro" id="IPR035892">
    <property type="entry name" value="C2_domain_sf"/>
</dbReference>
<dbReference type="PANTHER" id="PTHR46502">
    <property type="entry name" value="C2 DOMAIN-CONTAINING"/>
    <property type="match status" value="1"/>
</dbReference>
<feature type="domain" description="C2" evidence="3">
    <location>
        <begin position="1"/>
        <end position="90"/>
    </location>
</feature>
<dbReference type="Proteomes" id="UP001415857">
    <property type="component" value="Unassembled WGS sequence"/>
</dbReference>
<name>A0AAP0SB23_LIQFO</name>
<dbReference type="SUPFAM" id="SSF49562">
    <property type="entry name" value="C2 domain (Calcium/lipid-binding domain, CaLB)"/>
    <property type="match status" value="1"/>
</dbReference>
<reference evidence="4 5" key="1">
    <citation type="journal article" date="2024" name="Plant J.">
        <title>Genome sequences and population genomics reveal climatic adaptation and genomic divergence between two closely related sweetgum species.</title>
        <authorList>
            <person name="Xu W.Q."/>
            <person name="Ren C.Q."/>
            <person name="Zhang X.Y."/>
            <person name="Comes H.P."/>
            <person name="Liu X.H."/>
            <person name="Li Y.G."/>
            <person name="Kettle C.J."/>
            <person name="Jalonen R."/>
            <person name="Gaisberger H."/>
            <person name="Ma Y.Z."/>
            <person name="Qiu Y.X."/>
        </authorList>
    </citation>
    <scope>NUCLEOTIDE SEQUENCE [LARGE SCALE GENOMIC DNA]</scope>
    <source>
        <strain evidence="4">Hangzhou</strain>
    </source>
</reference>
<comment type="caution">
    <text evidence="4">The sequence shown here is derived from an EMBL/GenBank/DDBJ whole genome shotgun (WGS) entry which is preliminary data.</text>
</comment>
<dbReference type="PROSITE" id="PS50004">
    <property type="entry name" value="C2"/>
    <property type="match status" value="1"/>
</dbReference>
<evidence type="ECO:0000313" key="4">
    <source>
        <dbReference type="EMBL" id="KAK9291061.1"/>
    </source>
</evidence>
<evidence type="ECO:0000259" key="3">
    <source>
        <dbReference type="PROSITE" id="PS50004"/>
    </source>
</evidence>
<evidence type="ECO:0000313" key="5">
    <source>
        <dbReference type="Proteomes" id="UP001415857"/>
    </source>
</evidence>
<accession>A0AAP0SB23</accession>
<dbReference type="InterPro" id="IPR000008">
    <property type="entry name" value="C2_dom"/>
</dbReference>
<evidence type="ECO:0000256" key="1">
    <source>
        <dbReference type="ARBA" id="ARBA00022723"/>
    </source>
</evidence>
<dbReference type="PANTHER" id="PTHR46502:SF22">
    <property type="entry name" value="C2 DOMAIN-CONTAINING PROTEIN"/>
    <property type="match status" value="1"/>
</dbReference>
<protein>
    <recommendedName>
        <fullName evidence="3">C2 domain-containing protein</fullName>
    </recommendedName>
</protein>
<dbReference type="GO" id="GO:0046872">
    <property type="term" value="F:metal ion binding"/>
    <property type="evidence" value="ECO:0007669"/>
    <property type="project" value="UniProtKB-KW"/>
</dbReference>